<reference evidence="1 2" key="1">
    <citation type="submission" date="2017-06" db="EMBL/GenBank/DDBJ databases">
        <authorList>
            <person name="Kim H.J."/>
            <person name="Triplett B.A."/>
        </authorList>
    </citation>
    <scope>NUCLEOTIDE SEQUENCE [LARGE SCALE GENOMIC DNA]</scope>
    <source>
        <strain evidence="1 2">B29T1</strain>
    </source>
</reference>
<evidence type="ECO:0000313" key="1">
    <source>
        <dbReference type="EMBL" id="SNB65369.1"/>
    </source>
</evidence>
<accession>A0A212R083</accession>
<keyword evidence="2" id="KW-1185">Reference proteome</keyword>
<evidence type="ECO:0000313" key="2">
    <source>
        <dbReference type="Proteomes" id="UP000197065"/>
    </source>
</evidence>
<dbReference type="InterPro" id="IPR021335">
    <property type="entry name" value="DUF2948"/>
</dbReference>
<protein>
    <submittedName>
        <fullName evidence="1">Uncharacterized protein</fullName>
    </submittedName>
</protein>
<organism evidence="1 2">
    <name type="scientific">Arboricoccus pini</name>
    <dbReference type="NCBI Taxonomy" id="1963835"/>
    <lineage>
        <taxon>Bacteria</taxon>
        <taxon>Pseudomonadati</taxon>
        <taxon>Pseudomonadota</taxon>
        <taxon>Alphaproteobacteria</taxon>
        <taxon>Geminicoccales</taxon>
        <taxon>Geminicoccaceae</taxon>
        <taxon>Arboricoccus</taxon>
    </lineage>
</organism>
<dbReference type="Pfam" id="PF11164">
    <property type="entry name" value="DUF2948"/>
    <property type="match status" value="1"/>
</dbReference>
<sequence>MSDKLRLKATDAEDLGVISAVLQDARVSLREMAYIKDEKRFLAAFTRYRRERQSDPKTCEGLTEIMSVLTFQEIFEVKYKGLDPENPDASLSLLTIATEPGKSYAVEIKLVFEGEAQISLRTSKIAAVLDDFGEPRPCAITPCDHEASILPGWTESYDAQA</sequence>
<dbReference type="RefSeq" id="WP_088560822.1">
    <property type="nucleotide sequence ID" value="NZ_FYEH01000004.1"/>
</dbReference>
<dbReference type="OrthoDB" id="7352754at2"/>
<dbReference type="EMBL" id="FYEH01000004">
    <property type="protein sequence ID" value="SNB65369.1"/>
    <property type="molecule type" value="Genomic_DNA"/>
</dbReference>
<proteinExistence type="predicted"/>
<name>A0A212R083_9PROT</name>
<dbReference type="AlphaFoldDB" id="A0A212R083"/>
<gene>
    <name evidence="1" type="ORF">SAMN07250955_104249</name>
</gene>
<dbReference type="Proteomes" id="UP000197065">
    <property type="component" value="Unassembled WGS sequence"/>
</dbReference>